<evidence type="ECO:0000313" key="6">
    <source>
        <dbReference type="Proteomes" id="UP000016931"/>
    </source>
</evidence>
<feature type="compositionally biased region" description="Basic and acidic residues" evidence="2">
    <location>
        <begin position="275"/>
        <end position="286"/>
    </location>
</feature>
<dbReference type="PANTHER" id="PTHR23520">
    <property type="entry name" value="TRANSPORTER, PUTATIVE (AFU_ORTHOLOGUE AFUA_3G04000)-RELATED"/>
    <property type="match status" value="1"/>
</dbReference>
<dbReference type="RefSeq" id="XP_016757043.1">
    <property type="nucleotide sequence ID" value="XM_016910019.1"/>
</dbReference>
<evidence type="ECO:0000256" key="2">
    <source>
        <dbReference type="SAM" id="MobiDB-lite"/>
    </source>
</evidence>
<evidence type="ECO:0000256" key="3">
    <source>
        <dbReference type="SAM" id="Phobius"/>
    </source>
</evidence>
<dbReference type="PROSITE" id="PS50850">
    <property type="entry name" value="MFS"/>
    <property type="match status" value="1"/>
</dbReference>
<keyword evidence="6" id="KW-1185">Reference proteome</keyword>
<reference evidence="5 6" key="1">
    <citation type="journal article" date="2012" name="PLoS Pathog.">
        <title>Diverse lifestyles and strategies of plant pathogenesis encoded in the genomes of eighteen Dothideomycetes fungi.</title>
        <authorList>
            <person name="Ohm R.A."/>
            <person name="Feau N."/>
            <person name="Henrissat B."/>
            <person name="Schoch C.L."/>
            <person name="Horwitz B.A."/>
            <person name="Barry K.W."/>
            <person name="Condon B.J."/>
            <person name="Copeland A.C."/>
            <person name="Dhillon B."/>
            <person name="Glaser F."/>
            <person name="Hesse C.N."/>
            <person name="Kosti I."/>
            <person name="LaButti K."/>
            <person name="Lindquist E.A."/>
            <person name="Lucas S."/>
            <person name="Salamov A.A."/>
            <person name="Bradshaw R.E."/>
            <person name="Ciuffetti L."/>
            <person name="Hamelin R.C."/>
            <person name="Kema G.H.J."/>
            <person name="Lawrence C."/>
            <person name="Scott J.A."/>
            <person name="Spatafora J.W."/>
            <person name="Turgeon B.G."/>
            <person name="de Wit P.J.G.M."/>
            <person name="Zhong S."/>
            <person name="Goodwin S.B."/>
            <person name="Grigoriev I.V."/>
        </authorList>
    </citation>
    <scope>NUCLEOTIDE SEQUENCE [LARGE SCALE GENOMIC DNA]</scope>
    <source>
        <strain evidence="5 6">SO2202</strain>
    </source>
</reference>
<evidence type="ECO:0000259" key="4">
    <source>
        <dbReference type="PROSITE" id="PS50850"/>
    </source>
</evidence>
<dbReference type="Gene3D" id="1.20.1250.20">
    <property type="entry name" value="MFS general substrate transporter like domains"/>
    <property type="match status" value="2"/>
</dbReference>
<feature type="transmembrane region" description="Helical" evidence="3">
    <location>
        <begin position="201"/>
        <end position="220"/>
    </location>
</feature>
<keyword evidence="3" id="KW-0812">Transmembrane</keyword>
<evidence type="ECO:0000256" key="1">
    <source>
        <dbReference type="ARBA" id="ARBA00004141"/>
    </source>
</evidence>
<comment type="subcellular location">
    <subcellularLocation>
        <location evidence="1">Membrane</location>
        <topology evidence="1">Multi-pass membrane protein</topology>
    </subcellularLocation>
</comment>
<dbReference type="OrthoDB" id="10027823at2759"/>
<feature type="transmembrane region" description="Helical" evidence="3">
    <location>
        <begin position="332"/>
        <end position="351"/>
    </location>
</feature>
<dbReference type="GO" id="GO:0000329">
    <property type="term" value="C:fungal-type vacuole membrane"/>
    <property type="evidence" value="ECO:0007669"/>
    <property type="project" value="TreeGrafter"/>
</dbReference>
<dbReference type="PANTHER" id="PTHR23520:SF5">
    <property type="entry name" value="TRANSPORTER, PUTATIVE (AFU_ORTHOLOGUE AFUA_3G04000)-RELATED"/>
    <property type="match status" value="1"/>
</dbReference>
<dbReference type="GeneID" id="27907156"/>
<evidence type="ECO:0000313" key="5">
    <source>
        <dbReference type="EMBL" id="EMF08922.1"/>
    </source>
</evidence>
<dbReference type="GO" id="GO:0022857">
    <property type="term" value="F:transmembrane transporter activity"/>
    <property type="evidence" value="ECO:0007669"/>
    <property type="project" value="InterPro"/>
</dbReference>
<feature type="transmembrane region" description="Helical" evidence="3">
    <location>
        <begin position="97"/>
        <end position="115"/>
    </location>
</feature>
<dbReference type="InterPro" id="IPR020846">
    <property type="entry name" value="MFS_dom"/>
</dbReference>
<dbReference type="SUPFAM" id="SSF103473">
    <property type="entry name" value="MFS general substrate transporter"/>
    <property type="match status" value="1"/>
</dbReference>
<organism evidence="5 6">
    <name type="scientific">Sphaerulina musiva (strain SO2202)</name>
    <name type="common">Poplar stem canker fungus</name>
    <name type="synonym">Septoria musiva</name>
    <dbReference type="NCBI Taxonomy" id="692275"/>
    <lineage>
        <taxon>Eukaryota</taxon>
        <taxon>Fungi</taxon>
        <taxon>Dikarya</taxon>
        <taxon>Ascomycota</taxon>
        <taxon>Pezizomycotina</taxon>
        <taxon>Dothideomycetes</taxon>
        <taxon>Dothideomycetidae</taxon>
        <taxon>Mycosphaerellales</taxon>
        <taxon>Mycosphaerellaceae</taxon>
        <taxon>Sphaerulina</taxon>
    </lineage>
</organism>
<keyword evidence="3" id="KW-0472">Membrane</keyword>
<dbReference type="InterPro" id="IPR011701">
    <property type="entry name" value="MFS"/>
</dbReference>
<feature type="transmembrane region" description="Helical" evidence="3">
    <location>
        <begin position="408"/>
        <end position="430"/>
    </location>
</feature>
<feature type="transmembrane region" description="Helical" evidence="3">
    <location>
        <begin position="482"/>
        <end position="507"/>
    </location>
</feature>
<dbReference type="OMA" id="HATFWVY"/>
<feature type="transmembrane region" description="Helical" evidence="3">
    <location>
        <begin position="121"/>
        <end position="141"/>
    </location>
</feature>
<proteinExistence type="predicted"/>
<feature type="transmembrane region" description="Helical" evidence="3">
    <location>
        <begin position="162"/>
        <end position="181"/>
    </location>
</feature>
<feature type="region of interest" description="Disordered" evidence="2">
    <location>
        <begin position="516"/>
        <end position="556"/>
    </location>
</feature>
<dbReference type="Proteomes" id="UP000016931">
    <property type="component" value="Unassembled WGS sequence"/>
</dbReference>
<dbReference type="AlphaFoldDB" id="M3CXZ5"/>
<protein>
    <submittedName>
        <fullName evidence="5">MFS general substrate transporter</fullName>
    </submittedName>
</protein>
<feature type="transmembrane region" description="Helical" evidence="3">
    <location>
        <begin position="69"/>
        <end position="90"/>
    </location>
</feature>
<name>M3CXZ5_SPHMS</name>
<dbReference type="EMBL" id="KB456270">
    <property type="protein sequence ID" value="EMF08922.1"/>
    <property type="molecule type" value="Genomic_DNA"/>
</dbReference>
<keyword evidence="3" id="KW-1133">Transmembrane helix</keyword>
<feature type="compositionally biased region" description="Acidic residues" evidence="2">
    <location>
        <begin position="242"/>
        <end position="267"/>
    </location>
</feature>
<dbReference type="STRING" id="692275.M3CXZ5"/>
<feature type="transmembrane region" description="Helical" evidence="3">
    <location>
        <begin position="44"/>
        <end position="63"/>
    </location>
</feature>
<feature type="domain" description="Major facilitator superfamily (MFS) profile" evidence="4">
    <location>
        <begin position="32"/>
        <end position="508"/>
    </location>
</feature>
<dbReference type="Pfam" id="PF07690">
    <property type="entry name" value="MFS_1"/>
    <property type="match status" value="2"/>
</dbReference>
<gene>
    <name evidence="5" type="ORF">SEPMUDRAFT_73232</name>
</gene>
<feature type="region of interest" description="Disordered" evidence="2">
    <location>
        <begin position="242"/>
        <end position="303"/>
    </location>
</feature>
<dbReference type="InterPro" id="IPR036259">
    <property type="entry name" value="MFS_trans_sf"/>
</dbReference>
<dbReference type="HOGENOM" id="CLU_025894_2_1_1"/>
<feature type="transmembrane region" description="Helical" evidence="3">
    <location>
        <begin position="371"/>
        <end position="388"/>
    </location>
</feature>
<accession>M3CXZ5</accession>
<dbReference type="eggNOG" id="ENOG502SISJ">
    <property type="taxonomic scope" value="Eukaryota"/>
</dbReference>
<sequence length="556" mass="61341">MAAPAAAVVQRRPWEWFYHEFGLVSVHQTGRNAYLMILARSLRMLAYGTNAVILALFFAELGFSDRRIGLFMSMTLVGDVFLGTFLTLIADRFGRRKILLIGSLLMVFTGLTFALCENFWLLLFAAIIGVVSATGGDFGPFRSIEESMLSQLTTPGTRADVLAWYVTASAWGSSLGSEVGGRMIENLQRREGWGLKEAYHAVFWMYAGMGVVNIGVVLLLTRECEAEGRGEGRKGYEEIVEEVEVEEEEDDEESDEEEDNDESDEESFAMVVDQQHQDRGSADEASSRSPGLLEVSVPTPTNPSTRFDSLRSWILKWTGDISKPTLKVVWKLWVLLAIDSLADGMVPFSLTNYYMDLKFHPSKSTLGDVTSISYFLTALGGLFASPLAKKIGLVNTMVFTHIPSSTSVLLFPFPSTLWMSVGFLFIRSALNNMDQAPRSALIAAIVHPRERTAVMGITSALRTLAATSGPMVTGFLAGSDRFWVAFVVGGACRLVYDVGLWVLFVNVKLHQHEEERGVEGGAGERVGLGDEEELLGGRRLKDGDDDDDDGINERRK</sequence>